<dbReference type="Gene3D" id="3.30.420.10">
    <property type="entry name" value="Ribonuclease H-like superfamily/Ribonuclease H"/>
    <property type="match status" value="1"/>
</dbReference>
<evidence type="ECO:0000259" key="2">
    <source>
        <dbReference type="PROSITE" id="PS50878"/>
    </source>
</evidence>
<dbReference type="Gene3D" id="3.10.10.10">
    <property type="entry name" value="HIV Type 1 Reverse Transcriptase, subunit A, domain 1"/>
    <property type="match status" value="1"/>
</dbReference>
<feature type="compositionally biased region" description="Polar residues" evidence="1">
    <location>
        <begin position="1"/>
        <end position="30"/>
    </location>
</feature>
<dbReference type="SUPFAM" id="SSF56672">
    <property type="entry name" value="DNA/RNA polymerases"/>
    <property type="match status" value="1"/>
</dbReference>
<protein>
    <recommendedName>
        <fullName evidence="2">Reverse transcriptase domain-containing protein</fullName>
    </recommendedName>
</protein>
<feature type="compositionally biased region" description="Basic and acidic residues" evidence="1">
    <location>
        <begin position="32"/>
        <end position="50"/>
    </location>
</feature>
<gene>
    <name evidence="3" type="primary">PLESTMB000810</name>
    <name evidence="3" type="ORF">PLESTB_000168100</name>
</gene>
<dbReference type="Gene3D" id="3.30.70.270">
    <property type="match status" value="1"/>
</dbReference>
<evidence type="ECO:0000313" key="3">
    <source>
        <dbReference type="EMBL" id="GLC48966.1"/>
    </source>
</evidence>
<feature type="region of interest" description="Disordered" evidence="1">
    <location>
        <begin position="1"/>
        <end position="199"/>
    </location>
</feature>
<dbReference type="GO" id="GO:0003676">
    <property type="term" value="F:nucleic acid binding"/>
    <property type="evidence" value="ECO:0007669"/>
    <property type="project" value="InterPro"/>
</dbReference>
<name>A0A9W6BCE0_9CHLO</name>
<dbReference type="PANTHER" id="PTHR33050:SF7">
    <property type="entry name" value="RIBONUCLEASE H"/>
    <property type="match status" value="1"/>
</dbReference>
<feature type="compositionally biased region" description="Polar residues" evidence="1">
    <location>
        <begin position="131"/>
        <end position="152"/>
    </location>
</feature>
<keyword evidence="4" id="KW-1185">Reference proteome</keyword>
<dbReference type="EMBL" id="BRXU01000002">
    <property type="protein sequence ID" value="GLC48966.1"/>
    <property type="molecule type" value="Genomic_DNA"/>
</dbReference>
<dbReference type="Pfam" id="PF00078">
    <property type="entry name" value="RVT_1"/>
    <property type="match status" value="1"/>
</dbReference>
<dbReference type="InterPro" id="IPR036397">
    <property type="entry name" value="RNaseH_sf"/>
</dbReference>
<accession>A0A9W6BCE0</accession>
<dbReference type="CDD" id="cd09275">
    <property type="entry name" value="RNase_HI_RT_DIRS1"/>
    <property type="match status" value="1"/>
</dbReference>
<comment type="caution">
    <text evidence="3">The sequence shown here is derived from an EMBL/GenBank/DDBJ whole genome shotgun (WGS) entry which is preliminary data.</text>
</comment>
<evidence type="ECO:0000256" key="1">
    <source>
        <dbReference type="SAM" id="MobiDB-lite"/>
    </source>
</evidence>
<dbReference type="InterPro" id="IPR043128">
    <property type="entry name" value="Rev_trsase/Diguanyl_cyclase"/>
</dbReference>
<reference evidence="3 4" key="1">
    <citation type="journal article" date="2023" name="Commun. Biol.">
        <title>Reorganization of the ancestral sex-determining regions during the evolution of trioecy in Pleodorina starrii.</title>
        <authorList>
            <person name="Takahashi K."/>
            <person name="Suzuki S."/>
            <person name="Kawai-Toyooka H."/>
            <person name="Yamamoto K."/>
            <person name="Hamaji T."/>
            <person name="Ootsuki R."/>
            <person name="Yamaguchi H."/>
            <person name="Kawachi M."/>
            <person name="Higashiyama T."/>
            <person name="Nozaki H."/>
        </authorList>
    </citation>
    <scope>NUCLEOTIDE SEQUENCE [LARGE SCALE GENOMIC DNA]</scope>
    <source>
        <strain evidence="3 4">NIES-4479</strain>
    </source>
</reference>
<feature type="compositionally biased region" description="Polar residues" evidence="1">
    <location>
        <begin position="76"/>
        <end position="87"/>
    </location>
</feature>
<dbReference type="InterPro" id="IPR000477">
    <property type="entry name" value="RT_dom"/>
</dbReference>
<dbReference type="PROSITE" id="PS50878">
    <property type="entry name" value="RT_POL"/>
    <property type="match status" value="1"/>
</dbReference>
<dbReference type="InterPro" id="IPR052055">
    <property type="entry name" value="Hepadnavirus_pol/RT"/>
</dbReference>
<organism evidence="3 4">
    <name type="scientific">Pleodorina starrii</name>
    <dbReference type="NCBI Taxonomy" id="330485"/>
    <lineage>
        <taxon>Eukaryota</taxon>
        <taxon>Viridiplantae</taxon>
        <taxon>Chlorophyta</taxon>
        <taxon>core chlorophytes</taxon>
        <taxon>Chlorophyceae</taxon>
        <taxon>CS clade</taxon>
        <taxon>Chlamydomonadales</taxon>
        <taxon>Volvocaceae</taxon>
        <taxon>Pleodorina</taxon>
    </lineage>
</organism>
<feature type="domain" description="Reverse transcriptase" evidence="2">
    <location>
        <begin position="296"/>
        <end position="479"/>
    </location>
</feature>
<dbReference type="Proteomes" id="UP001165080">
    <property type="component" value="Unassembled WGS sequence"/>
</dbReference>
<sequence length="895" mass="98914">MLFQTNGLFSRGSNSSNHGAQPHASRNTKNLLGEKRQAPGKEEESIDERSKRRSSIGQASAIAPAHPVIGTALPPRSSSNWQPNFKQSGKKALGTAQPADLTKMGTQRKEAMGTGKPERDREYGAKLSGTACGSEQNASDTAVTDTGSNPGTSAPIESPPTGTPAAPSARRPGTTDANGTSQVRARQQQAEAASVSAPGAADLDGLEAEFEGSAHPPPVKPAKGQPPQMRGRLRARATFWQTFCRSALVLNWVLFGFSLRWLEKTGPPAPIHLRNHASATEQSAFVDAAIEELIATGAARAVNHQPRCVLPLGVVPKKGTTKFRLIYDARYINEHLQVPSFKYESLATLGDTLERDDYMFTVDLKSGYHHVDMHESAWEFLGFEWKGRWFQFVQLPFGLAPACWVFTKITRELQQSWRAEGHRCSGYIDDSIHAHQDKQVLTQLRTRVLTDFESAGFLVSESKCSLEPEQRKTYLGAEIDTVRGSMFVPASKRVAVQALAREVLQAHDGAREFRIRGVASLAGSLLSMSHSFGKISILMTRLMSAWVADELRQKGTTYDSYRLLTPDVAWEVKFWVESFEHYDGFRPIWRPSHVHSFVIYTDAAGRSEFSFGGWGGWTKEDGVLLIASGQWEKETDEDSSTLLELTGMLNVLQSFNGAGRLDDQHVLVRTDSRPSRDILTKGGSVRPRLQGICSALLWYCIERGIDLLVEWVPRDLNQFADDLSKHQESCDWKLNPCAFGTLAAKWGRGGQFAVDLFASAHNYQMQPFYSYHFHPASAGVNAFAVQWPQAPDIAWCNPPFAVLGRVLAHAEACKARLCLLAPFWPRAAWWPRLVTSGSLFREFVHAVHVFPTGPGLFLQNRLGVWDPVPPPTWQSMALLLDFGAANSRCLPIPPL</sequence>
<feature type="compositionally biased region" description="Low complexity" evidence="1">
    <location>
        <begin position="163"/>
        <end position="199"/>
    </location>
</feature>
<dbReference type="AlphaFoldDB" id="A0A9W6BCE0"/>
<dbReference type="CDD" id="cd03714">
    <property type="entry name" value="RT_DIRS1"/>
    <property type="match status" value="1"/>
</dbReference>
<proteinExistence type="predicted"/>
<feature type="compositionally biased region" description="Basic and acidic residues" evidence="1">
    <location>
        <begin position="107"/>
        <end position="124"/>
    </location>
</feature>
<dbReference type="InterPro" id="IPR043502">
    <property type="entry name" value="DNA/RNA_pol_sf"/>
</dbReference>
<evidence type="ECO:0000313" key="4">
    <source>
        <dbReference type="Proteomes" id="UP001165080"/>
    </source>
</evidence>
<dbReference type="PANTHER" id="PTHR33050">
    <property type="entry name" value="REVERSE TRANSCRIPTASE DOMAIN-CONTAINING PROTEIN"/>
    <property type="match status" value="1"/>
</dbReference>